<dbReference type="EMBL" id="BARV01026726">
    <property type="protein sequence ID" value="GAI44165.1"/>
    <property type="molecule type" value="Genomic_DNA"/>
</dbReference>
<protein>
    <submittedName>
        <fullName evidence="1">Uncharacterized protein</fullName>
    </submittedName>
</protein>
<accession>X1PZ91</accession>
<feature type="non-terminal residue" evidence="1">
    <location>
        <position position="1"/>
    </location>
</feature>
<sequence length="47" mass="5419">FWELQGFARVEKYEPGKGANFYVGKYLTKDAGDIRFSHNLTKHLTNA</sequence>
<reference evidence="1" key="1">
    <citation type="journal article" date="2014" name="Front. Microbiol.">
        <title>High frequency of phylogenetically diverse reductive dehalogenase-homologous genes in deep subseafloor sedimentary metagenomes.</title>
        <authorList>
            <person name="Kawai M."/>
            <person name="Futagami T."/>
            <person name="Toyoda A."/>
            <person name="Takaki Y."/>
            <person name="Nishi S."/>
            <person name="Hori S."/>
            <person name="Arai W."/>
            <person name="Tsubouchi T."/>
            <person name="Morono Y."/>
            <person name="Uchiyama I."/>
            <person name="Ito T."/>
            <person name="Fujiyama A."/>
            <person name="Inagaki F."/>
            <person name="Takami H."/>
        </authorList>
    </citation>
    <scope>NUCLEOTIDE SEQUENCE</scope>
    <source>
        <strain evidence="1">Expedition CK06-06</strain>
    </source>
</reference>
<proteinExistence type="predicted"/>
<evidence type="ECO:0000313" key="1">
    <source>
        <dbReference type="EMBL" id="GAI44165.1"/>
    </source>
</evidence>
<dbReference type="AlphaFoldDB" id="X1PZ91"/>
<comment type="caution">
    <text evidence="1">The sequence shown here is derived from an EMBL/GenBank/DDBJ whole genome shotgun (WGS) entry which is preliminary data.</text>
</comment>
<name>X1PZ91_9ZZZZ</name>
<gene>
    <name evidence="1" type="ORF">S06H3_43137</name>
</gene>
<organism evidence="1">
    <name type="scientific">marine sediment metagenome</name>
    <dbReference type="NCBI Taxonomy" id="412755"/>
    <lineage>
        <taxon>unclassified sequences</taxon>
        <taxon>metagenomes</taxon>
        <taxon>ecological metagenomes</taxon>
    </lineage>
</organism>